<dbReference type="EMBL" id="JARAOO010000009">
    <property type="protein sequence ID" value="KAJ7955804.1"/>
    <property type="molecule type" value="Genomic_DNA"/>
</dbReference>
<dbReference type="InterPro" id="IPR044660">
    <property type="entry name" value="IBH1-like"/>
</dbReference>
<dbReference type="KEGG" id="qsa:O6P43_022336"/>
<dbReference type="Proteomes" id="UP001163823">
    <property type="component" value="Chromosome 9"/>
</dbReference>
<evidence type="ECO:0000256" key="1">
    <source>
        <dbReference type="ARBA" id="ARBA00004123"/>
    </source>
</evidence>
<keyword evidence="3" id="KW-0804">Transcription</keyword>
<evidence type="ECO:0000256" key="3">
    <source>
        <dbReference type="ARBA" id="ARBA00023163"/>
    </source>
</evidence>
<evidence type="ECO:0000256" key="2">
    <source>
        <dbReference type="ARBA" id="ARBA00023015"/>
    </source>
</evidence>
<protein>
    <submittedName>
        <fullName evidence="6">Transcription factor bHLH</fullName>
    </submittedName>
</protein>
<evidence type="ECO:0000259" key="5">
    <source>
        <dbReference type="Pfam" id="PF26576"/>
    </source>
</evidence>
<keyword evidence="7" id="KW-1185">Reference proteome</keyword>
<organism evidence="6 7">
    <name type="scientific">Quillaja saponaria</name>
    <name type="common">Soap bark tree</name>
    <dbReference type="NCBI Taxonomy" id="32244"/>
    <lineage>
        <taxon>Eukaryota</taxon>
        <taxon>Viridiplantae</taxon>
        <taxon>Streptophyta</taxon>
        <taxon>Embryophyta</taxon>
        <taxon>Tracheophyta</taxon>
        <taxon>Spermatophyta</taxon>
        <taxon>Magnoliopsida</taxon>
        <taxon>eudicotyledons</taxon>
        <taxon>Gunneridae</taxon>
        <taxon>Pentapetalae</taxon>
        <taxon>rosids</taxon>
        <taxon>fabids</taxon>
        <taxon>Fabales</taxon>
        <taxon>Quillajaceae</taxon>
        <taxon>Quillaja</taxon>
    </lineage>
</organism>
<dbReference type="GO" id="GO:0005634">
    <property type="term" value="C:nucleus"/>
    <property type="evidence" value="ECO:0007669"/>
    <property type="project" value="UniProtKB-SubCell"/>
</dbReference>
<dbReference type="Pfam" id="PF26576">
    <property type="entry name" value="IBH1_N"/>
    <property type="match status" value="1"/>
</dbReference>
<accession>A0AAD7LCV5</accession>
<sequence length="220" mass="24902">MERQLITKRGRVYAVEPSKIAQAMFAKDYVNFLVPSLMKINSKLSSEENCSHFDLGTSVKYEVDMALVFSAQGFGWSNALKFKLQRDYANVGRSMFHTPLSTHLPLSSSLHNISTNSHRTCTSSIVQNEAHDHQNAVTPVEFSPNTSFRSKVKKCRRKSKVLVQAKESEEEKMGNRLKNIRMLVPGGEEMSDEQVLAELGTYITCLEMQVNILHHLVETH</sequence>
<name>A0AAD7LCV5_QUISA</name>
<evidence type="ECO:0000313" key="6">
    <source>
        <dbReference type="EMBL" id="KAJ7955804.1"/>
    </source>
</evidence>
<dbReference type="PANTHER" id="PTHR33124:SF42">
    <property type="entry name" value="TRANSCRIPTION FACTOR BHLH146"/>
    <property type="match status" value="1"/>
</dbReference>
<dbReference type="InterPro" id="IPR059002">
    <property type="entry name" value="IBH1_N"/>
</dbReference>
<proteinExistence type="predicted"/>
<comment type="subcellular location">
    <subcellularLocation>
        <location evidence="1">Nucleus</location>
    </subcellularLocation>
</comment>
<dbReference type="CDD" id="cd11444">
    <property type="entry name" value="bHLH_AtIBH1_like"/>
    <property type="match status" value="1"/>
</dbReference>
<dbReference type="AlphaFoldDB" id="A0AAD7LCV5"/>
<dbReference type="InterPro" id="IPR044549">
    <property type="entry name" value="bHLH_AtIBH1-like"/>
</dbReference>
<dbReference type="PANTHER" id="PTHR33124">
    <property type="entry name" value="TRANSCRIPTION FACTOR IBH1-LIKE 1"/>
    <property type="match status" value="1"/>
</dbReference>
<gene>
    <name evidence="6" type="ORF">O6P43_022336</name>
</gene>
<dbReference type="GO" id="GO:0006355">
    <property type="term" value="P:regulation of DNA-templated transcription"/>
    <property type="evidence" value="ECO:0007669"/>
    <property type="project" value="InterPro"/>
</dbReference>
<evidence type="ECO:0000313" key="7">
    <source>
        <dbReference type="Proteomes" id="UP001163823"/>
    </source>
</evidence>
<comment type="caution">
    <text evidence="6">The sequence shown here is derived from an EMBL/GenBank/DDBJ whole genome shotgun (WGS) entry which is preliminary data.</text>
</comment>
<evidence type="ECO:0000256" key="4">
    <source>
        <dbReference type="ARBA" id="ARBA00023242"/>
    </source>
</evidence>
<keyword evidence="2" id="KW-0805">Transcription regulation</keyword>
<keyword evidence="4" id="KW-0539">Nucleus</keyword>
<feature type="domain" description="IBH1-like N-terminal" evidence="5">
    <location>
        <begin position="22"/>
        <end position="87"/>
    </location>
</feature>
<reference evidence="6" key="1">
    <citation type="journal article" date="2023" name="Science">
        <title>Elucidation of the pathway for biosynthesis of saponin adjuvants from the soapbark tree.</title>
        <authorList>
            <person name="Reed J."/>
            <person name="Orme A."/>
            <person name="El-Demerdash A."/>
            <person name="Owen C."/>
            <person name="Martin L.B.B."/>
            <person name="Misra R.C."/>
            <person name="Kikuchi S."/>
            <person name="Rejzek M."/>
            <person name="Martin A.C."/>
            <person name="Harkess A."/>
            <person name="Leebens-Mack J."/>
            <person name="Louveau T."/>
            <person name="Stephenson M.J."/>
            <person name="Osbourn A."/>
        </authorList>
    </citation>
    <scope>NUCLEOTIDE SEQUENCE</scope>
    <source>
        <strain evidence="6">S10</strain>
    </source>
</reference>